<dbReference type="PROSITE" id="PS52016">
    <property type="entry name" value="TONB_DEPENDENT_REC_3"/>
    <property type="match status" value="1"/>
</dbReference>
<dbReference type="Pfam" id="PF00593">
    <property type="entry name" value="TonB_dep_Rec_b-barrel"/>
    <property type="match status" value="1"/>
</dbReference>
<comment type="subcellular location">
    <subcellularLocation>
        <location evidence="1 8">Cell outer membrane</location>
        <topology evidence="1 8">Multi-pass membrane protein</topology>
    </subcellularLocation>
</comment>
<name>A0A1M5PM46_9SPHI</name>
<evidence type="ECO:0000256" key="1">
    <source>
        <dbReference type="ARBA" id="ARBA00004571"/>
    </source>
</evidence>
<dbReference type="InterPro" id="IPR023997">
    <property type="entry name" value="TonB-dep_OMP_SusC/RagA_CS"/>
</dbReference>
<dbReference type="Gene3D" id="2.60.40.1120">
    <property type="entry name" value="Carboxypeptidase-like, regulatory domain"/>
    <property type="match status" value="1"/>
</dbReference>
<dbReference type="InterPro" id="IPR037066">
    <property type="entry name" value="Plug_dom_sf"/>
</dbReference>
<evidence type="ECO:0000256" key="5">
    <source>
        <dbReference type="ARBA" id="ARBA00023077"/>
    </source>
</evidence>
<evidence type="ECO:0000256" key="8">
    <source>
        <dbReference type="PROSITE-ProRule" id="PRU01360"/>
    </source>
</evidence>
<dbReference type="InterPro" id="IPR036942">
    <property type="entry name" value="Beta-barrel_TonB_sf"/>
</dbReference>
<evidence type="ECO:0000256" key="7">
    <source>
        <dbReference type="ARBA" id="ARBA00023237"/>
    </source>
</evidence>
<dbReference type="Gene3D" id="2.40.170.20">
    <property type="entry name" value="TonB-dependent receptor, beta-barrel domain"/>
    <property type="match status" value="1"/>
</dbReference>
<dbReference type="SUPFAM" id="SSF49464">
    <property type="entry name" value="Carboxypeptidase regulatory domain-like"/>
    <property type="match status" value="1"/>
</dbReference>
<dbReference type="OrthoDB" id="9768177at2"/>
<dbReference type="InterPro" id="IPR012910">
    <property type="entry name" value="Plug_dom"/>
</dbReference>
<dbReference type="GO" id="GO:0009279">
    <property type="term" value="C:cell outer membrane"/>
    <property type="evidence" value="ECO:0007669"/>
    <property type="project" value="UniProtKB-SubCell"/>
</dbReference>
<dbReference type="InterPro" id="IPR000531">
    <property type="entry name" value="Beta-barrel_TonB"/>
</dbReference>
<protein>
    <submittedName>
        <fullName evidence="12">TonB-linked outer membrane protein, SusC/RagA family</fullName>
    </submittedName>
</protein>
<sequence>MYYNSTPFARWYLPACRYLFNLKKIRFFMKVNAMILMAILFAVSSLTASTGVAQGLSEVQISFGINKGTLRAAFSQIENKTDFRFAYQNELISSLKDISLSEQSRSVKSTLDELLKGTGLSYKQLNNSILVFREPVLQVTEAMNAPITGTVKDEKGMPMPGVSVKVKGQKIVVSTDGNGKFSLKVTEANVILQFSYIGYTTVEQKADGDHPIDLVMVPDVGTLDAVVVIGYGTTTKRNNTGSVSSVSAKDISKQPVSDPLAALQGRVAGLDITGTTGYPGSGYTVRLRGLNSIKGGNDPLYIVDGTPFISESMSQFTGANGNQSPLSSINPADIERIDILKDADATAIYGSRGANGVILITTKKGKSGQTEISANVSSGASHVTRKIDMLSTAQYLDLRREAFKNDGITPSLENARDLMEWDPGVDNKWQDLLVGNSAPLTEAQLSVSGGSPETNFLISGTYRKEGTVLPGNLNYKRGAVNLNLNHNSADQKLRLNASVKYVGDRNNLLAADVTQFFNTAPNYPIYNASGEYYWFGDEQNPMSYLERKSTSQTQNLMASASAKYTILPDFSASVNMGYNRMTMDQVQGVPRSAFNPEKYLASLAYYGNSDLNSYSIEPQLDYSRQLGKGKLQVLAGGSIQQRTKEGLYTIGEGFPSDEQLSNPHAAVSLKTKNYNYSEYRYASVFGRITYNWDEKYILNGTFRRDGSSRFGPNKRFGNFGAIGAAWLFSNEAFVKEKLPFLSFGKLRGSFGTVGSDQIGDYQYYDSWMASSYPYGGSGGLTPSRFANPDYSWEVNNKLEAAIELGFLEDRIMLNSSFYRNRSNNQLIDFALSSQSGFSSFVANLPAQVENKGFEFELNTINIRGNDFNWTTALNFTFTKNKLLKYPGLEKTAFANKYFIGQPLNVTTGFHFTGVDPQTGVPKFTDLNGNNSIDDPDDMMVLGTVSPDFFGGIQNSFSYKKLSLDFFVQFVKQEGPGINFGYQSYANGAAMKNKDLTALERWRTAGDQSNIPGATRTATTEIYKAYQKNYRHSDANWGDASYIRLKNVSLRYNFDTMFKNWKLRNFTVYLQGQNLITITNYKGIDPETKGFALPPLSAYTAGIQVSF</sequence>
<keyword evidence="4 8" id="KW-0812">Transmembrane</keyword>
<dbReference type="Pfam" id="PF07715">
    <property type="entry name" value="Plug"/>
    <property type="match status" value="1"/>
</dbReference>
<dbReference type="SUPFAM" id="SSF56935">
    <property type="entry name" value="Porins"/>
    <property type="match status" value="1"/>
</dbReference>
<keyword evidence="7 8" id="KW-0998">Cell outer membrane</keyword>
<accession>A0A1M5PM46</accession>
<dbReference type="Pfam" id="PF13715">
    <property type="entry name" value="CarbopepD_reg_2"/>
    <property type="match status" value="1"/>
</dbReference>
<dbReference type="InterPro" id="IPR023996">
    <property type="entry name" value="TonB-dep_OMP_SusC/RagA"/>
</dbReference>
<evidence type="ECO:0000313" key="12">
    <source>
        <dbReference type="EMBL" id="SHH02791.1"/>
    </source>
</evidence>
<proteinExistence type="inferred from homology"/>
<feature type="domain" description="TonB-dependent receptor-like beta-barrel" evidence="10">
    <location>
        <begin position="506"/>
        <end position="1074"/>
    </location>
</feature>
<keyword evidence="5 9" id="KW-0798">TonB box</keyword>
<feature type="domain" description="TonB-dependent receptor plug" evidence="11">
    <location>
        <begin position="236"/>
        <end position="357"/>
    </location>
</feature>
<dbReference type="EMBL" id="FQUQ01000010">
    <property type="protein sequence ID" value="SHH02791.1"/>
    <property type="molecule type" value="Genomic_DNA"/>
</dbReference>
<keyword evidence="2 8" id="KW-0813">Transport</keyword>
<evidence type="ECO:0000256" key="4">
    <source>
        <dbReference type="ARBA" id="ARBA00022692"/>
    </source>
</evidence>
<gene>
    <name evidence="12" type="ORF">SAMN04488522_1108</name>
</gene>
<dbReference type="Gene3D" id="3.55.50.30">
    <property type="match status" value="1"/>
</dbReference>
<keyword evidence="13" id="KW-1185">Reference proteome</keyword>
<organism evidence="12 13">
    <name type="scientific">Pedobacter caeni</name>
    <dbReference type="NCBI Taxonomy" id="288992"/>
    <lineage>
        <taxon>Bacteria</taxon>
        <taxon>Pseudomonadati</taxon>
        <taxon>Bacteroidota</taxon>
        <taxon>Sphingobacteriia</taxon>
        <taxon>Sphingobacteriales</taxon>
        <taxon>Sphingobacteriaceae</taxon>
        <taxon>Pedobacter</taxon>
    </lineage>
</organism>
<dbReference type="Proteomes" id="UP000184287">
    <property type="component" value="Unassembled WGS sequence"/>
</dbReference>
<comment type="similarity">
    <text evidence="8 9">Belongs to the TonB-dependent receptor family.</text>
</comment>
<dbReference type="STRING" id="288992.SAMN04488522_1108"/>
<dbReference type="NCBIfam" id="TIGR04057">
    <property type="entry name" value="SusC_RagA_signa"/>
    <property type="match status" value="1"/>
</dbReference>
<evidence type="ECO:0000259" key="11">
    <source>
        <dbReference type="Pfam" id="PF07715"/>
    </source>
</evidence>
<reference evidence="13" key="1">
    <citation type="submission" date="2016-11" db="EMBL/GenBank/DDBJ databases">
        <authorList>
            <person name="Varghese N."/>
            <person name="Submissions S."/>
        </authorList>
    </citation>
    <scope>NUCLEOTIDE SEQUENCE [LARGE SCALE GENOMIC DNA]</scope>
    <source>
        <strain evidence="13">DSM 16990</strain>
    </source>
</reference>
<evidence type="ECO:0000256" key="6">
    <source>
        <dbReference type="ARBA" id="ARBA00023136"/>
    </source>
</evidence>
<evidence type="ECO:0000256" key="3">
    <source>
        <dbReference type="ARBA" id="ARBA00022452"/>
    </source>
</evidence>
<keyword evidence="6 8" id="KW-0472">Membrane</keyword>
<dbReference type="AlphaFoldDB" id="A0A1M5PM46"/>
<evidence type="ECO:0000256" key="2">
    <source>
        <dbReference type="ARBA" id="ARBA00022448"/>
    </source>
</evidence>
<dbReference type="NCBIfam" id="TIGR04056">
    <property type="entry name" value="OMP_RagA_SusC"/>
    <property type="match status" value="1"/>
</dbReference>
<dbReference type="InterPro" id="IPR008969">
    <property type="entry name" value="CarboxyPept-like_regulatory"/>
</dbReference>
<keyword evidence="3 8" id="KW-1134">Transmembrane beta strand</keyword>
<evidence type="ECO:0000259" key="10">
    <source>
        <dbReference type="Pfam" id="PF00593"/>
    </source>
</evidence>
<dbReference type="InterPro" id="IPR039426">
    <property type="entry name" value="TonB-dep_rcpt-like"/>
</dbReference>
<evidence type="ECO:0000256" key="9">
    <source>
        <dbReference type="RuleBase" id="RU003357"/>
    </source>
</evidence>
<evidence type="ECO:0000313" key="13">
    <source>
        <dbReference type="Proteomes" id="UP000184287"/>
    </source>
</evidence>
<dbReference type="Gene3D" id="2.170.130.10">
    <property type="entry name" value="TonB-dependent receptor, plug domain"/>
    <property type="match status" value="1"/>
</dbReference>